<feature type="chain" id="PRO_5036480938" description="Serine/threonine-protein kinase receptor" evidence="18">
    <location>
        <begin position="51"/>
        <end position="986"/>
    </location>
</feature>
<evidence type="ECO:0000256" key="1">
    <source>
        <dbReference type="ARBA" id="ARBA00004479"/>
    </source>
</evidence>
<feature type="transmembrane region" description="Helical" evidence="16">
    <location>
        <begin position="206"/>
        <end position="225"/>
    </location>
</feature>
<dbReference type="FunFam" id="3.30.200.20:FF:000094">
    <property type="entry name" value="Serine/threonine-protein kinase receptor"/>
    <property type="match status" value="1"/>
</dbReference>
<dbReference type="GO" id="GO:0005886">
    <property type="term" value="C:plasma membrane"/>
    <property type="evidence" value="ECO:0007669"/>
    <property type="project" value="TreeGrafter"/>
</dbReference>
<keyword evidence="11 16" id="KW-0460">Magnesium</keyword>
<evidence type="ECO:0000256" key="11">
    <source>
        <dbReference type="ARBA" id="ARBA00022842"/>
    </source>
</evidence>
<feature type="compositionally biased region" description="Low complexity" evidence="17">
    <location>
        <begin position="641"/>
        <end position="664"/>
    </location>
</feature>
<organism evidence="20">
    <name type="scientific">Anopheles coluzzii</name>
    <name type="common">African malaria mosquito</name>
    <dbReference type="NCBI Taxonomy" id="1518534"/>
    <lineage>
        <taxon>Eukaryota</taxon>
        <taxon>Metazoa</taxon>
        <taxon>Ecdysozoa</taxon>
        <taxon>Arthropoda</taxon>
        <taxon>Hexapoda</taxon>
        <taxon>Insecta</taxon>
        <taxon>Pterygota</taxon>
        <taxon>Neoptera</taxon>
        <taxon>Endopterygota</taxon>
        <taxon>Diptera</taxon>
        <taxon>Nematocera</taxon>
        <taxon>Culicoidea</taxon>
        <taxon>Culicidae</taxon>
        <taxon>Anophelinae</taxon>
        <taxon>Anopheles</taxon>
    </lineage>
</organism>
<dbReference type="InterPro" id="IPR045860">
    <property type="entry name" value="Snake_toxin-like_sf"/>
</dbReference>
<evidence type="ECO:0000313" key="20">
    <source>
        <dbReference type="EnsemblMetazoa" id="ACOM038973-PA.2"/>
    </source>
</evidence>
<dbReference type="PROSITE" id="PS50011">
    <property type="entry name" value="PROTEIN_KINASE_DOM"/>
    <property type="match status" value="1"/>
</dbReference>
<feature type="signal peptide" evidence="18">
    <location>
        <begin position="1"/>
        <end position="50"/>
    </location>
</feature>
<keyword evidence="6 16" id="KW-0479">Metal-binding</keyword>
<dbReference type="Proteomes" id="UP000075882">
    <property type="component" value="Unassembled WGS sequence"/>
</dbReference>
<evidence type="ECO:0000256" key="4">
    <source>
        <dbReference type="ARBA" id="ARBA00022679"/>
    </source>
</evidence>
<feature type="region of interest" description="Disordered" evidence="17">
    <location>
        <begin position="621"/>
        <end position="700"/>
    </location>
</feature>
<dbReference type="InterPro" id="IPR000472">
    <property type="entry name" value="Activin_recp"/>
</dbReference>
<dbReference type="Pfam" id="PF07714">
    <property type="entry name" value="PK_Tyr_Ser-Thr"/>
    <property type="match status" value="1"/>
</dbReference>
<evidence type="ECO:0000256" key="3">
    <source>
        <dbReference type="ARBA" id="ARBA00022527"/>
    </source>
</evidence>
<evidence type="ECO:0000256" key="17">
    <source>
        <dbReference type="SAM" id="MobiDB-lite"/>
    </source>
</evidence>
<evidence type="ECO:0000256" key="12">
    <source>
        <dbReference type="ARBA" id="ARBA00022989"/>
    </source>
</evidence>
<dbReference type="PRINTS" id="PR00653">
    <property type="entry name" value="ACTIVIN2R"/>
</dbReference>
<evidence type="ECO:0000256" key="13">
    <source>
        <dbReference type="ARBA" id="ARBA00023136"/>
    </source>
</evidence>
<dbReference type="Pfam" id="PF01064">
    <property type="entry name" value="Activin_recp"/>
    <property type="match status" value="1"/>
</dbReference>
<dbReference type="PANTHER" id="PTHR23255:SF100">
    <property type="entry name" value="RECEPTOR PROTEIN SERINE_THREONINE KINASE"/>
    <property type="match status" value="1"/>
</dbReference>
<evidence type="ECO:0000256" key="9">
    <source>
        <dbReference type="ARBA" id="ARBA00022777"/>
    </source>
</evidence>
<dbReference type="GO" id="GO:0046872">
    <property type="term" value="F:metal ion binding"/>
    <property type="evidence" value="ECO:0007669"/>
    <property type="project" value="UniProtKB-KW"/>
</dbReference>
<dbReference type="PROSITE" id="PS00107">
    <property type="entry name" value="PROTEIN_KINASE_ATP"/>
    <property type="match status" value="1"/>
</dbReference>
<dbReference type="InterPro" id="IPR001245">
    <property type="entry name" value="Ser-Thr/Tyr_kinase_cat_dom"/>
</dbReference>
<keyword evidence="4 16" id="KW-0808">Transferase</keyword>
<dbReference type="Gene3D" id="2.10.60.10">
    <property type="entry name" value="CD59"/>
    <property type="match status" value="1"/>
</dbReference>
<dbReference type="GO" id="GO:0043235">
    <property type="term" value="C:receptor complex"/>
    <property type="evidence" value="ECO:0007669"/>
    <property type="project" value="TreeGrafter"/>
</dbReference>
<reference evidence="20" key="1">
    <citation type="submission" date="2022-08" db="UniProtKB">
        <authorList>
            <consortium name="EnsemblMetazoa"/>
        </authorList>
    </citation>
    <scope>IDENTIFICATION</scope>
</reference>
<name>A0A8W7PXD1_ANOCL</name>
<dbReference type="InterPro" id="IPR017441">
    <property type="entry name" value="Protein_kinase_ATP_BS"/>
</dbReference>
<sequence>MHRQRHLSVEHSNSSSKAARSCKAAFKIQRHVMCLGLLVVLACSIPGGQANPLKNRCLQFGTTSTTNTQQQNGQEFVDDYDSYDDQPEPSDEPVFEKNVSTVATCSRTAPFCYTLWTFDIVKNVTRVVVQGCWGSNDDQESCSSNECVSTTETPTRHFFCCCSGDNCNGNFSYLPPPTAADGLSMRDENESITPFAPYTSIWSSPTVYICFALVAIMTLGIGGFLSCRQLPKKGTGELLEHMEPSGPGYSSNLYNVDNLKLVSMIGQGKYGTVWKGIVNEKPVAVKIFSAQHRQYFLNERDIYTVPLMESPSLLAYFGSDERRTLDDRIEYMLVLSLAPLGCLQDWLTDNSVPFSTFCRMGKSIANGLAHLHTEIRKGELVKPCICHRDLNSRNILVKSDLSCCIGDLGFALKTFGARYEYRGEITLAETKSINEVGTVRYMAPEVLEGAVNLRDCESALKQIDVYTLALVLWELANRCEDFYPEGTAVPEYRAPYEEYVGSNPNFEQMQVLVSRNKARPTFPAHFGTGLVTQIVRDTCEDCWDHDAEARLTAMCVQERLQEVAQINPRARTMPPKGCSHDDGPALEKAQLYQLESDGTAIAAMMGHQRYSPDGTIAFMTPPNQQIIPQVPPAGYREDTTGSYKYGKLSSSGGASSTTHSGAPSRSQSDEDEQHTVGRKGLAPLIQRGEGSFEGKAMPPGKGLGGSVKVMLQKTFHKNHLAGVTAPSLVRHAYDVQQNCDDTDGDRSNLVVVVETSDTCSPRNALLSEEEILMNHHNNQQQQQQQHEQQQYVQQSGGVERPTNLDLGTGKYESNLLLHEPHSVGNVTTTEGAVSARGRAKALADADFTRQSFAILDEMAVDDDGATVDEHHDPQKLRIVVSKSANAMHPPRGSRHIRQGSEASSPPPFLDDRSLKRQRSLEVFQEVFGPKGSIERLRNPSQRVKTPGDVPPSVRKVRASKTLSLYDDRMMTATVAPGSGTRLANSV</sequence>
<accession>A0A8W7PXD1</accession>
<dbReference type="GO" id="GO:0005024">
    <property type="term" value="F:transforming growth factor beta receptor activity"/>
    <property type="evidence" value="ECO:0007669"/>
    <property type="project" value="TreeGrafter"/>
</dbReference>
<keyword evidence="8 15" id="KW-0547">Nucleotide-binding</keyword>
<keyword evidence="3 16" id="KW-0723">Serine/threonine-protein kinase</keyword>
<evidence type="ECO:0000256" key="15">
    <source>
        <dbReference type="PROSITE-ProRule" id="PRU10141"/>
    </source>
</evidence>
<feature type="region of interest" description="Disordered" evidence="17">
    <location>
        <begin position="884"/>
        <end position="912"/>
    </location>
</feature>
<dbReference type="InterPro" id="IPR011009">
    <property type="entry name" value="Kinase-like_dom_sf"/>
</dbReference>
<evidence type="ECO:0000256" key="2">
    <source>
        <dbReference type="ARBA" id="ARBA00009605"/>
    </source>
</evidence>
<comment type="similarity">
    <text evidence="2 16">Belongs to the protein kinase superfamily. TKL Ser/Thr protein kinase family. TGFB receptor subfamily.</text>
</comment>
<comment type="catalytic activity">
    <reaction evidence="16">
        <text>L-threonyl-[receptor-protein] + ATP = O-phospho-L-threonyl-[receptor-protein] + ADP + H(+)</text>
        <dbReference type="Rhea" id="RHEA:44880"/>
        <dbReference type="Rhea" id="RHEA-COMP:11024"/>
        <dbReference type="Rhea" id="RHEA-COMP:11025"/>
        <dbReference type="ChEBI" id="CHEBI:15378"/>
        <dbReference type="ChEBI" id="CHEBI:30013"/>
        <dbReference type="ChEBI" id="CHEBI:30616"/>
        <dbReference type="ChEBI" id="CHEBI:61977"/>
        <dbReference type="ChEBI" id="CHEBI:456216"/>
        <dbReference type="EC" id="2.7.11.30"/>
    </reaction>
</comment>
<keyword evidence="16" id="KW-0464">Manganese</keyword>
<proteinExistence type="inferred from homology"/>
<dbReference type="InterPro" id="IPR000719">
    <property type="entry name" value="Prot_kinase_dom"/>
</dbReference>
<dbReference type="EnsemblMetazoa" id="ACOM038973-RA">
    <property type="protein sequence ID" value="ACOM038973-PA.2"/>
    <property type="gene ID" value="ACOM038973"/>
</dbReference>
<evidence type="ECO:0000256" key="10">
    <source>
        <dbReference type="ARBA" id="ARBA00022840"/>
    </source>
</evidence>
<dbReference type="CDD" id="cd14054">
    <property type="entry name" value="STKc_BMPR2_AMHR2"/>
    <property type="match status" value="1"/>
</dbReference>
<keyword evidence="5 16" id="KW-0812">Transmembrane</keyword>
<dbReference type="SUPFAM" id="SSF56112">
    <property type="entry name" value="Protein kinase-like (PK-like)"/>
    <property type="match status" value="1"/>
</dbReference>
<dbReference type="PANTHER" id="PTHR23255">
    <property type="entry name" value="TRANSFORMING GROWTH FACTOR-BETA RECEPTOR TYPE I AND II"/>
    <property type="match status" value="1"/>
</dbReference>
<evidence type="ECO:0000256" key="18">
    <source>
        <dbReference type="SAM" id="SignalP"/>
    </source>
</evidence>
<comment type="cofactor">
    <cofactor evidence="16">
        <name>Mg(2+)</name>
        <dbReference type="ChEBI" id="CHEBI:18420"/>
    </cofactor>
    <cofactor evidence="16">
        <name>Mn(2+)</name>
        <dbReference type="ChEBI" id="CHEBI:29035"/>
    </cofactor>
</comment>
<protein>
    <recommendedName>
        <fullName evidence="16">Serine/threonine-protein kinase receptor</fullName>
        <ecNumber evidence="16">2.7.11.30</ecNumber>
    </recommendedName>
</protein>
<keyword evidence="10 15" id="KW-0067">ATP-binding</keyword>
<evidence type="ECO:0000256" key="16">
    <source>
        <dbReference type="RuleBase" id="RU361271"/>
    </source>
</evidence>
<evidence type="ECO:0000256" key="5">
    <source>
        <dbReference type="ARBA" id="ARBA00022692"/>
    </source>
</evidence>
<feature type="region of interest" description="Disordered" evidence="17">
    <location>
        <begin position="776"/>
        <end position="808"/>
    </location>
</feature>
<evidence type="ECO:0000259" key="19">
    <source>
        <dbReference type="PROSITE" id="PS50011"/>
    </source>
</evidence>
<dbReference type="VEuPathDB" id="VectorBase:ACON2_036695"/>
<keyword evidence="7 18" id="KW-0732">Signal</keyword>
<comment type="subcellular location">
    <subcellularLocation>
        <location evidence="1 16">Membrane</location>
        <topology evidence="1 16">Single-pass type I membrane protein</topology>
    </subcellularLocation>
</comment>
<feature type="binding site" evidence="15">
    <location>
        <position position="286"/>
    </location>
    <ligand>
        <name>ATP</name>
        <dbReference type="ChEBI" id="CHEBI:30616"/>
    </ligand>
</feature>
<keyword evidence="14 16" id="KW-0675">Receptor</keyword>
<dbReference type="FunFam" id="2.10.60.10:FF:000038">
    <property type="entry name" value="Serine/threonine-protein kinase receptor"/>
    <property type="match status" value="1"/>
</dbReference>
<evidence type="ECO:0000256" key="7">
    <source>
        <dbReference type="ARBA" id="ARBA00022729"/>
    </source>
</evidence>
<keyword evidence="9 16" id="KW-0418">Kinase</keyword>
<feature type="domain" description="Protein kinase" evidence="19">
    <location>
        <begin position="259"/>
        <end position="564"/>
    </location>
</feature>
<evidence type="ECO:0000256" key="6">
    <source>
        <dbReference type="ARBA" id="ARBA00022723"/>
    </source>
</evidence>
<dbReference type="FunFam" id="1.10.510.10:FF:000659">
    <property type="entry name" value="Receptor protein serine/threonine kinase"/>
    <property type="match status" value="1"/>
</dbReference>
<evidence type="ECO:0000256" key="14">
    <source>
        <dbReference type="ARBA" id="ARBA00023170"/>
    </source>
</evidence>
<dbReference type="GO" id="GO:0005524">
    <property type="term" value="F:ATP binding"/>
    <property type="evidence" value="ECO:0007669"/>
    <property type="project" value="UniProtKB-UniRule"/>
</dbReference>
<dbReference type="Gene3D" id="3.30.200.20">
    <property type="entry name" value="Phosphorylase Kinase, domain 1"/>
    <property type="match status" value="1"/>
</dbReference>
<dbReference type="InterPro" id="IPR000333">
    <property type="entry name" value="TGFB_receptor"/>
</dbReference>
<dbReference type="AlphaFoldDB" id="A0A8W7PXD1"/>
<dbReference type="Gene3D" id="1.10.510.10">
    <property type="entry name" value="Transferase(Phosphotransferase) domain 1"/>
    <property type="match status" value="1"/>
</dbReference>
<dbReference type="SUPFAM" id="SSF57302">
    <property type="entry name" value="Snake toxin-like"/>
    <property type="match status" value="1"/>
</dbReference>
<dbReference type="GO" id="GO:0030509">
    <property type="term" value="P:BMP signaling pathway"/>
    <property type="evidence" value="ECO:0007669"/>
    <property type="project" value="TreeGrafter"/>
</dbReference>
<feature type="compositionally biased region" description="Low complexity" evidence="17">
    <location>
        <begin position="776"/>
        <end position="794"/>
    </location>
</feature>
<dbReference type="CDD" id="cd23533">
    <property type="entry name" value="TFP_LU_ECD_BMPR2_like"/>
    <property type="match status" value="1"/>
</dbReference>
<evidence type="ECO:0000256" key="8">
    <source>
        <dbReference type="ARBA" id="ARBA00022741"/>
    </source>
</evidence>
<keyword evidence="13 16" id="KW-0472">Membrane</keyword>
<keyword evidence="12 16" id="KW-1133">Transmembrane helix</keyword>
<dbReference type="EC" id="2.7.11.30" evidence="16"/>